<organism evidence="3 4">
    <name type="scientific">Glycomyces buryatensis</name>
    <dbReference type="NCBI Taxonomy" id="2570927"/>
    <lineage>
        <taxon>Bacteria</taxon>
        <taxon>Bacillati</taxon>
        <taxon>Actinomycetota</taxon>
        <taxon>Actinomycetes</taxon>
        <taxon>Glycomycetales</taxon>
        <taxon>Glycomycetaceae</taxon>
        <taxon>Glycomyces</taxon>
    </lineage>
</organism>
<feature type="region of interest" description="Disordered" evidence="1">
    <location>
        <begin position="1"/>
        <end position="157"/>
    </location>
</feature>
<name>A0A4S8Q6E9_9ACTN</name>
<feature type="compositionally biased region" description="Polar residues" evidence="1">
    <location>
        <begin position="82"/>
        <end position="97"/>
    </location>
</feature>
<feature type="compositionally biased region" description="Low complexity" evidence="1">
    <location>
        <begin position="24"/>
        <end position="34"/>
    </location>
</feature>
<accession>A0A4S8Q6E9</accession>
<dbReference type="RefSeq" id="WP_136535757.1">
    <property type="nucleotide sequence ID" value="NZ_STGY01000064.1"/>
</dbReference>
<keyword evidence="2" id="KW-1133">Transmembrane helix</keyword>
<feature type="transmembrane region" description="Helical" evidence="2">
    <location>
        <begin position="163"/>
        <end position="183"/>
    </location>
</feature>
<reference evidence="4" key="1">
    <citation type="submission" date="2019-04" db="EMBL/GenBank/DDBJ databases">
        <title>Nocardioides xinjiangensis sp. nov.</title>
        <authorList>
            <person name="Liu S."/>
        </authorList>
    </citation>
    <scope>NUCLEOTIDE SEQUENCE [LARGE SCALE GENOMIC DNA]</scope>
    <source>
        <strain evidence="4">18</strain>
    </source>
</reference>
<evidence type="ECO:0000313" key="4">
    <source>
        <dbReference type="Proteomes" id="UP000308760"/>
    </source>
</evidence>
<feature type="transmembrane region" description="Helical" evidence="2">
    <location>
        <begin position="189"/>
        <end position="212"/>
    </location>
</feature>
<keyword evidence="4" id="KW-1185">Reference proteome</keyword>
<keyword evidence="2" id="KW-0812">Transmembrane</keyword>
<feature type="region of interest" description="Disordered" evidence="1">
    <location>
        <begin position="297"/>
        <end position="337"/>
    </location>
</feature>
<dbReference type="Proteomes" id="UP000308760">
    <property type="component" value="Unassembled WGS sequence"/>
</dbReference>
<comment type="caution">
    <text evidence="3">The sequence shown here is derived from an EMBL/GenBank/DDBJ whole genome shotgun (WGS) entry which is preliminary data.</text>
</comment>
<reference evidence="3 4" key="2">
    <citation type="submission" date="2019-05" db="EMBL/GenBank/DDBJ databases">
        <title>Glycomyces buryatensis sp. nov.</title>
        <authorList>
            <person name="Nikitina E."/>
        </authorList>
    </citation>
    <scope>NUCLEOTIDE SEQUENCE [LARGE SCALE GENOMIC DNA]</scope>
    <source>
        <strain evidence="3 4">18</strain>
    </source>
</reference>
<feature type="compositionally biased region" description="Low complexity" evidence="1">
    <location>
        <begin position="137"/>
        <end position="157"/>
    </location>
</feature>
<protein>
    <submittedName>
        <fullName evidence="3">Uncharacterized protein</fullName>
    </submittedName>
</protein>
<dbReference type="OrthoDB" id="5189088at2"/>
<gene>
    <name evidence="3" type="ORF">FAB82_17130</name>
</gene>
<sequence length="337" mass="33945">MTDPGNRPPEDDDGGTFKLKPGSQPKAEPQQPQEENLDGTMKIKRVGGGPGGGGSVPPPPPSPLGNPTGPADPPQMFGDTTVMPQQGGSQTGFQPASQPAGQPGNPLGGQQLNSPPPGPQPYGQQPGYGQQPPPGQLPHQQGQMPQPQTAPPQGTAPQGVVRIGLMAMIGAAVGVLGNIVSMAMGANGFAVVIGIFGILFALAFGWYGYALPKGKIASSGLRQAGVILMMIGAVGSVFVVLSALTTLGVPGAGGVSAVSLVTGVLGIGIYGFVSFIYIKDKESSAWIKGTPAMGAQPGYPHQGGYGQQPGQPGAYPPPGYPQQGQPGQPGGQPPYGR</sequence>
<feature type="transmembrane region" description="Helical" evidence="2">
    <location>
        <begin position="257"/>
        <end position="278"/>
    </location>
</feature>
<evidence type="ECO:0000313" key="3">
    <source>
        <dbReference type="EMBL" id="THV39700.1"/>
    </source>
</evidence>
<evidence type="ECO:0000256" key="1">
    <source>
        <dbReference type="SAM" id="MobiDB-lite"/>
    </source>
</evidence>
<dbReference type="EMBL" id="STGY01000064">
    <property type="protein sequence ID" value="THV39700.1"/>
    <property type="molecule type" value="Genomic_DNA"/>
</dbReference>
<feature type="compositionally biased region" description="Low complexity" evidence="1">
    <location>
        <begin position="98"/>
        <end position="113"/>
    </location>
</feature>
<feature type="transmembrane region" description="Helical" evidence="2">
    <location>
        <begin position="224"/>
        <end position="245"/>
    </location>
</feature>
<proteinExistence type="predicted"/>
<dbReference type="AlphaFoldDB" id="A0A4S8Q6E9"/>
<keyword evidence="2" id="KW-0472">Membrane</keyword>
<feature type="compositionally biased region" description="Gly residues" evidence="1">
    <location>
        <begin position="46"/>
        <end position="55"/>
    </location>
</feature>
<evidence type="ECO:0000256" key="2">
    <source>
        <dbReference type="SAM" id="Phobius"/>
    </source>
</evidence>
<feature type="compositionally biased region" description="Low complexity" evidence="1">
    <location>
        <begin position="121"/>
        <end position="130"/>
    </location>
</feature>